<evidence type="ECO:0000256" key="5">
    <source>
        <dbReference type="ARBA" id="ARBA00048082"/>
    </source>
</evidence>
<keyword evidence="7" id="KW-0315">Glutamine amidotransferase</keyword>
<dbReference type="PANTHER" id="PTHR48094">
    <property type="entry name" value="PROTEIN/NUCLEIC ACID DEGLYCASE DJ-1-RELATED"/>
    <property type="match status" value="1"/>
</dbReference>
<evidence type="ECO:0000256" key="2">
    <source>
        <dbReference type="ARBA" id="ARBA00023016"/>
    </source>
</evidence>
<dbReference type="InterPro" id="IPR029062">
    <property type="entry name" value="Class_I_gatase-like"/>
</dbReference>
<comment type="caution">
    <text evidence="7">The sequence shown here is derived from an EMBL/GenBank/DDBJ whole genome shotgun (WGS) entry which is preliminary data.</text>
</comment>
<dbReference type="GO" id="GO:0019172">
    <property type="term" value="F:glyoxalase III activity"/>
    <property type="evidence" value="ECO:0007669"/>
    <property type="project" value="UniProtKB-EC"/>
</dbReference>
<dbReference type="PANTHER" id="PTHR48094:SF11">
    <property type="entry name" value="GLUTATHIONE-INDEPENDENT GLYOXALASE HSP31-RELATED"/>
    <property type="match status" value="1"/>
</dbReference>
<evidence type="ECO:0000259" key="6">
    <source>
        <dbReference type="Pfam" id="PF01965"/>
    </source>
</evidence>
<evidence type="ECO:0000256" key="4">
    <source>
        <dbReference type="ARBA" id="ARBA00038493"/>
    </source>
</evidence>
<dbReference type="GO" id="GO:0019243">
    <property type="term" value="P:methylglyoxal catabolic process to D-lactate via S-lactoyl-glutathione"/>
    <property type="evidence" value="ECO:0007669"/>
    <property type="project" value="TreeGrafter"/>
</dbReference>
<protein>
    <recommendedName>
        <fullName evidence="1">D-lactate dehydratase</fullName>
        <ecNumber evidence="1">4.2.1.130</ecNumber>
    </recommendedName>
</protein>
<organism evidence="7 8">
    <name type="scientific">Chaetomidium leptoderma</name>
    <dbReference type="NCBI Taxonomy" id="669021"/>
    <lineage>
        <taxon>Eukaryota</taxon>
        <taxon>Fungi</taxon>
        <taxon>Dikarya</taxon>
        <taxon>Ascomycota</taxon>
        <taxon>Pezizomycotina</taxon>
        <taxon>Sordariomycetes</taxon>
        <taxon>Sordariomycetidae</taxon>
        <taxon>Sordariales</taxon>
        <taxon>Chaetomiaceae</taxon>
        <taxon>Chaetomidium</taxon>
    </lineage>
</organism>
<dbReference type="Gene3D" id="3.40.50.880">
    <property type="match status" value="1"/>
</dbReference>
<keyword evidence="8" id="KW-1185">Reference proteome</keyword>
<evidence type="ECO:0000256" key="1">
    <source>
        <dbReference type="ARBA" id="ARBA00013134"/>
    </source>
</evidence>
<dbReference type="InterPro" id="IPR050325">
    <property type="entry name" value="Prot/Nucl_acid_deglycase"/>
</dbReference>
<reference evidence="7" key="1">
    <citation type="journal article" date="2023" name="Mol. Phylogenet. Evol.">
        <title>Genome-scale phylogeny and comparative genomics of the fungal order Sordariales.</title>
        <authorList>
            <person name="Hensen N."/>
            <person name="Bonometti L."/>
            <person name="Westerberg I."/>
            <person name="Brannstrom I.O."/>
            <person name="Guillou S."/>
            <person name="Cros-Aarteil S."/>
            <person name="Calhoun S."/>
            <person name="Haridas S."/>
            <person name="Kuo A."/>
            <person name="Mondo S."/>
            <person name="Pangilinan J."/>
            <person name="Riley R."/>
            <person name="LaButti K."/>
            <person name="Andreopoulos B."/>
            <person name="Lipzen A."/>
            <person name="Chen C."/>
            <person name="Yan M."/>
            <person name="Daum C."/>
            <person name="Ng V."/>
            <person name="Clum A."/>
            <person name="Steindorff A."/>
            <person name="Ohm R.A."/>
            <person name="Martin F."/>
            <person name="Silar P."/>
            <person name="Natvig D.O."/>
            <person name="Lalanne C."/>
            <person name="Gautier V."/>
            <person name="Ament-Velasquez S.L."/>
            <person name="Kruys A."/>
            <person name="Hutchinson M.I."/>
            <person name="Powell A.J."/>
            <person name="Barry K."/>
            <person name="Miller A.N."/>
            <person name="Grigoriev I.V."/>
            <person name="Debuchy R."/>
            <person name="Gladieux P."/>
            <person name="Hiltunen Thoren M."/>
            <person name="Johannesson H."/>
        </authorList>
    </citation>
    <scope>NUCLEOTIDE SEQUENCE</scope>
    <source>
        <strain evidence="7">CBS 538.74</strain>
    </source>
</reference>
<name>A0AAN6VI57_9PEZI</name>
<feature type="domain" description="DJ-1/PfpI" evidence="6">
    <location>
        <begin position="30"/>
        <end position="234"/>
    </location>
</feature>
<reference evidence="7" key="2">
    <citation type="submission" date="2023-05" db="EMBL/GenBank/DDBJ databases">
        <authorList>
            <consortium name="Lawrence Berkeley National Laboratory"/>
            <person name="Steindorff A."/>
            <person name="Hensen N."/>
            <person name="Bonometti L."/>
            <person name="Westerberg I."/>
            <person name="Brannstrom I.O."/>
            <person name="Guillou S."/>
            <person name="Cros-Aarteil S."/>
            <person name="Calhoun S."/>
            <person name="Haridas S."/>
            <person name="Kuo A."/>
            <person name="Mondo S."/>
            <person name="Pangilinan J."/>
            <person name="Riley R."/>
            <person name="Labutti K."/>
            <person name="Andreopoulos B."/>
            <person name="Lipzen A."/>
            <person name="Chen C."/>
            <person name="Yanf M."/>
            <person name="Daum C."/>
            <person name="Ng V."/>
            <person name="Clum A."/>
            <person name="Ohm R."/>
            <person name="Martin F."/>
            <person name="Silar P."/>
            <person name="Natvig D."/>
            <person name="Lalanne C."/>
            <person name="Gautier V."/>
            <person name="Ament-Velasquez S.L."/>
            <person name="Kruys A."/>
            <person name="Hutchinson M.I."/>
            <person name="Powell A.J."/>
            <person name="Barry K."/>
            <person name="Miller A.N."/>
            <person name="Grigoriev I.V."/>
            <person name="Debuchy R."/>
            <person name="Gladieux P."/>
            <person name="Thoren M.H."/>
            <person name="Johannesson H."/>
        </authorList>
    </citation>
    <scope>NUCLEOTIDE SEQUENCE</scope>
    <source>
        <strain evidence="7">CBS 538.74</strain>
    </source>
</reference>
<sequence length="239" mass="24334">MSGSPKVLVVLTSHDKLGNTGKPTGWYLSELAHPYAVLTAHNFHLTLASPSGGPAPLDPSSIDAASEDSTSQTFLAEQSALWASTAPLRSFLGRADDFAAVFFPGGHGPMFDLAGDATSQALIQEFVAKGKVVAAVCHGPAALVGVKKSATSGGGGGGGYYLEGKKVTGFSNAEEAAVGLDGVVPFLLEDRLVEVGARFEKADEQWAAKVVVDGELITGQNPASAQGVAEAIVKAVAGV</sequence>
<keyword evidence="3" id="KW-0456">Lyase</keyword>
<dbReference type="SUPFAM" id="SSF52317">
    <property type="entry name" value="Class I glutamine amidotransferase-like"/>
    <property type="match status" value="1"/>
</dbReference>
<proteinExistence type="inferred from homology"/>
<comment type="catalytic activity">
    <reaction evidence="5">
        <text>methylglyoxal + H2O = (R)-lactate + H(+)</text>
        <dbReference type="Rhea" id="RHEA:27754"/>
        <dbReference type="ChEBI" id="CHEBI:15377"/>
        <dbReference type="ChEBI" id="CHEBI:15378"/>
        <dbReference type="ChEBI" id="CHEBI:16004"/>
        <dbReference type="ChEBI" id="CHEBI:17158"/>
        <dbReference type="EC" id="4.2.1.130"/>
    </reaction>
</comment>
<dbReference type="EMBL" id="MU857061">
    <property type="protein sequence ID" value="KAK4150601.1"/>
    <property type="molecule type" value="Genomic_DNA"/>
</dbReference>
<gene>
    <name evidence="7" type="ORF">C8A00DRAFT_36808</name>
</gene>
<dbReference type="GO" id="GO:0005737">
    <property type="term" value="C:cytoplasm"/>
    <property type="evidence" value="ECO:0007669"/>
    <property type="project" value="TreeGrafter"/>
</dbReference>
<comment type="similarity">
    <text evidence="4">Belongs to the peptidase C56 family. HSP31-like subfamily.</text>
</comment>
<dbReference type="AlphaFoldDB" id="A0AAN6VI57"/>
<evidence type="ECO:0000256" key="3">
    <source>
        <dbReference type="ARBA" id="ARBA00023239"/>
    </source>
</evidence>
<dbReference type="Pfam" id="PF01965">
    <property type="entry name" value="DJ-1_PfpI"/>
    <property type="match status" value="1"/>
</dbReference>
<dbReference type="EC" id="4.2.1.130" evidence="1"/>
<evidence type="ECO:0000313" key="7">
    <source>
        <dbReference type="EMBL" id="KAK4150601.1"/>
    </source>
</evidence>
<evidence type="ECO:0000313" key="8">
    <source>
        <dbReference type="Proteomes" id="UP001302745"/>
    </source>
</evidence>
<accession>A0AAN6VI57</accession>
<dbReference type="Proteomes" id="UP001302745">
    <property type="component" value="Unassembled WGS sequence"/>
</dbReference>
<dbReference type="InterPro" id="IPR002818">
    <property type="entry name" value="DJ-1/PfpI"/>
</dbReference>
<keyword evidence="2" id="KW-0346">Stress response</keyword>
<dbReference type="CDD" id="cd03141">
    <property type="entry name" value="GATase1_Hsp31_like"/>
    <property type="match status" value="1"/>
</dbReference>